<evidence type="ECO:0000313" key="2">
    <source>
        <dbReference type="Proteomes" id="UP001156905"/>
    </source>
</evidence>
<comment type="caution">
    <text evidence="1">The sequence shown here is derived from an EMBL/GenBank/DDBJ whole genome shotgun (WGS) entry which is preliminary data.</text>
</comment>
<accession>A0ABQ6B4W4</accession>
<dbReference type="EMBL" id="BSOW01000013">
    <property type="protein sequence ID" value="GLR87122.1"/>
    <property type="molecule type" value="Genomic_DNA"/>
</dbReference>
<dbReference type="Proteomes" id="UP001156905">
    <property type="component" value="Unassembled WGS sequence"/>
</dbReference>
<proteinExistence type="predicted"/>
<reference evidence="2" key="1">
    <citation type="journal article" date="2019" name="Int. J. Syst. Evol. Microbiol.">
        <title>The Global Catalogue of Microorganisms (GCM) 10K type strain sequencing project: providing services to taxonomists for standard genome sequencing and annotation.</title>
        <authorList>
            <consortium name="The Broad Institute Genomics Platform"/>
            <consortium name="The Broad Institute Genome Sequencing Center for Infectious Disease"/>
            <person name="Wu L."/>
            <person name="Ma J."/>
        </authorList>
    </citation>
    <scope>NUCLEOTIDE SEQUENCE [LARGE SCALE GENOMIC DNA]</scope>
    <source>
        <strain evidence="2">NBRC 102520</strain>
    </source>
</reference>
<gene>
    <name evidence="1" type="ORF">GCM10007857_38330</name>
</gene>
<dbReference type="GO" id="GO:0016853">
    <property type="term" value="F:isomerase activity"/>
    <property type="evidence" value="ECO:0007669"/>
    <property type="project" value="UniProtKB-KW"/>
</dbReference>
<dbReference type="InterPro" id="IPR032710">
    <property type="entry name" value="NTF2-like_dom_sf"/>
</dbReference>
<protein>
    <submittedName>
        <fullName evidence="1">Ketosteroid isomerase</fullName>
    </submittedName>
</protein>
<keyword evidence="1" id="KW-0413">Isomerase</keyword>
<dbReference type="Gene3D" id="3.10.450.50">
    <property type="match status" value="1"/>
</dbReference>
<dbReference type="RefSeq" id="WP_284267751.1">
    <property type="nucleotide sequence ID" value="NZ_BSOW01000013.1"/>
</dbReference>
<keyword evidence="2" id="KW-1185">Reference proteome</keyword>
<organism evidence="1 2">
    <name type="scientific">Bradyrhizobium iriomotense</name>
    <dbReference type="NCBI Taxonomy" id="441950"/>
    <lineage>
        <taxon>Bacteria</taxon>
        <taxon>Pseudomonadati</taxon>
        <taxon>Pseudomonadota</taxon>
        <taxon>Alphaproteobacteria</taxon>
        <taxon>Hyphomicrobiales</taxon>
        <taxon>Nitrobacteraceae</taxon>
        <taxon>Bradyrhizobium</taxon>
    </lineage>
</organism>
<sequence length="121" mass="13140">MSDFDQMGIVVDWLDACRKGDLRSLIDLYTDDASLECQCGCTHLYRGRSELEAYWGSRLGALSSAGFGLEEISPAPQGVELEYSIAGSLRIRASFGFSVDGKISRTTCAPARQNPMDCSAC</sequence>
<evidence type="ECO:0000313" key="1">
    <source>
        <dbReference type="EMBL" id="GLR87122.1"/>
    </source>
</evidence>
<name>A0ABQ6B4W4_9BRAD</name>
<dbReference type="SUPFAM" id="SSF54427">
    <property type="entry name" value="NTF2-like"/>
    <property type="match status" value="1"/>
</dbReference>